<sequence>MIRQETFEKIFREHLKVETYSKSIDSLFSPRLKNKIDYKPYYQRNYVWDYNKATYFLESILLGTEIPPLIFFDNNSGIEIIDGRQRFETIMRFMENKFPLKPKGLQVLGQLKNKYFDDLAKDDREIIEKFLDAKLRIIEFKLVNDPPLDKYLEDRVKKEIFSRYNSGITPLKKSEIDNAVYDEDSLSSAFKEFLESNEELLDELFYTFFKTNDGESKEKPLEKIMTFIRKSLVLPMTPIAYYARGTNRTDLLTKLYEKISDDSVDDEKQVIESFKRKLDFISSVRRYAAKAGLKTNRLALECFLWALGVLELEDIVLDFADSKLIEEIGEFIDANIEKYSDQDYGFNKQVITRYLTTCRFIEQKYKIDTSVYISPDELKRLEIKELIKPNDTNTKLSELESLRLNKPEPSRISIDDVVRLMNKRRFLVRPSYQRKEVINPKKASAIIESILLGIALPAIFIYKREDNVSEVIDGQQRLLTLLGFIGSEYVDEKGKSQNSKNHKFSLRKMKILKELDGRSFDKLDEEFKNKIYDFPLYLVEIDQVRNAEFDPIDLFIRLNDKPFPIRENSFEMWNSWVDVDFINNIKSLKSSTESWFFVKQLKTTNDRDRMENEELLTSLIFLEYNSLYNSRKSLDIYQKEDRLNARISDKVLITNLLIDLTENKEDKSEHFETAIKNIKSFIKKLKYVLLDKDKPRDEVFDYLKHELDEIFKAGKDPRYFRRTLQDFYFIWLMISEINFEMIKYHRLQIKERVKLLFMYLKNIPLADSQNNKGLHEFLRTLNELKEEYKMIERKILLTEEHKLNLIKQQQGMSAISNAPIFLGDDIEVDHEIPISKGGKDEIENLNIVHKDENRKKGASL</sequence>
<keyword evidence="1" id="KW-0175">Coiled coil</keyword>
<evidence type="ECO:0000256" key="1">
    <source>
        <dbReference type="SAM" id="Coils"/>
    </source>
</evidence>
<accession>A0ABX3NVP5</accession>
<dbReference type="Pfam" id="PF03235">
    <property type="entry name" value="GmrSD_N"/>
    <property type="match status" value="2"/>
</dbReference>
<dbReference type="InterPro" id="IPR004919">
    <property type="entry name" value="GmrSD_N"/>
</dbReference>
<name>A0ABX3NVP5_9BACT</name>
<comment type="caution">
    <text evidence="3">The sequence shown here is derived from an EMBL/GenBank/DDBJ whole genome shotgun (WGS) entry which is preliminary data.</text>
</comment>
<dbReference type="InterPro" id="IPR003615">
    <property type="entry name" value="HNH_nuc"/>
</dbReference>
<dbReference type="SMART" id="SM00507">
    <property type="entry name" value="HNHc"/>
    <property type="match status" value="1"/>
</dbReference>
<dbReference type="PANTHER" id="PTHR39639">
    <property type="entry name" value="CHROMOSOME 16, WHOLE GENOME SHOTGUN SEQUENCE"/>
    <property type="match status" value="1"/>
</dbReference>
<evidence type="ECO:0000259" key="2">
    <source>
        <dbReference type="SMART" id="SM00507"/>
    </source>
</evidence>
<dbReference type="Gene3D" id="1.10.30.50">
    <property type="match status" value="1"/>
</dbReference>
<reference evidence="3 4" key="1">
    <citation type="submission" date="2016-04" db="EMBL/GenBank/DDBJ databases">
        <authorList>
            <person name="Chen L."/>
            <person name="Zhuang W."/>
            <person name="Wang G."/>
        </authorList>
    </citation>
    <scope>NUCLEOTIDE SEQUENCE [LARGE SCALE GENOMIC DNA]</scope>
    <source>
        <strain evidence="4">GR20</strain>
    </source>
</reference>
<dbReference type="InterPro" id="IPR002711">
    <property type="entry name" value="HNH"/>
</dbReference>
<feature type="domain" description="HNH nuclease" evidence="2">
    <location>
        <begin position="801"/>
        <end position="854"/>
    </location>
</feature>
<keyword evidence="4" id="KW-1185">Reference proteome</keyword>
<gene>
    <name evidence="3" type="ORF">A4D02_35740</name>
</gene>
<feature type="coiled-coil region" evidence="1">
    <location>
        <begin position="774"/>
        <end position="801"/>
    </location>
</feature>
<dbReference type="Pfam" id="PF01844">
    <property type="entry name" value="HNH"/>
    <property type="match status" value="1"/>
</dbReference>
<dbReference type="PANTHER" id="PTHR39639:SF1">
    <property type="entry name" value="DUF262 DOMAIN-CONTAINING PROTEIN"/>
    <property type="match status" value="1"/>
</dbReference>
<evidence type="ECO:0000313" key="4">
    <source>
        <dbReference type="Proteomes" id="UP000192277"/>
    </source>
</evidence>
<dbReference type="Proteomes" id="UP000192277">
    <property type="component" value="Unassembled WGS sequence"/>
</dbReference>
<dbReference type="EMBL" id="LWBO01000032">
    <property type="protein sequence ID" value="OQP44162.1"/>
    <property type="molecule type" value="Genomic_DNA"/>
</dbReference>
<protein>
    <recommendedName>
        <fullName evidence="2">HNH nuclease domain-containing protein</fullName>
    </recommendedName>
</protein>
<proteinExistence type="predicted"/>
<evidence type="ECO:0000313" key="3">
    <source>
        <dbReference type="EMBL" id="OQP44162.1"/>
    </source>
</evidence>
<organism evidence="3 4">
    <name type="scientific">Niastella koreensis</name>
    <dbReference type="NCBI Taxonomy" id="354356"/>
    <lineage>
        <taxon>Bacteria</taxon>
        <taxon>Pseudomonadati</taxon>
        <taxon>Bacteroidota</taxon>
        <taxon>Chitinophagia</taxon>
        <taxon>Chitinophagales</taxon>
        <taxon>Chitinophagaceae</taxon>
        <taxon>Niastella</taxon>
    </lineage>
</organism>
<dbReference type="CDD" id="cd00085">
    <property type="entry name" value="HNHc"/>
    <property type="match status" value="1"/>
</dbReference>
<dbReference type="RefSeq" id="WP_014217369.1">
    <property type="nucleotide sequence ID" value="NZ_LWBO01000032.1"/>
</dbReference>